<evidence type="ECO:0000256" key="3">
    <source>
        <dbReference type="SAM" id="SignalP"/>
    </source>
</evidence>
<protein>
    <recommendedName>
        <fullName evidence="4">Yeast cell wall synthesis Kre9/Knh1-like N-terminal domain-containing protein</fullName>
    </recommendedName>
</protein>
<dbReference type="Proteomes" id="UP001146351">
    <property type="component" value="Unassembled WGS sequence"/>
</dbReference>
<dbReference type="AlphaFoldDB" id="A0A9W9IS97"/>
<evidence type="ECO:0000256" key="1">
    <source>
        <dbReference type="ARBA" id="ARBA00022729"/>
    </source>
</evidence>
<feature type="region of interest" description="Disordered" evidence="2">
    <location>
        <begin position="106"/>
        <end position="168"/>
    </location>
</feature>
<name>A0A9W9IS97_9EURO</name>
<dbReference type="EMBL" id="JAPQKO010000001">
    <property type="protein sequence ID" value="KAJ5183755.1"/>
    <property type="molecule type" value="Genomic_DNA"/>
</dbReference>
<dbReference type="Pfam" id="PF10342">
    <property type="entry name" value="Kre9_KNH"/>
    <property type="match status" value="1"/>
</dbReference>
<gene>
    <name evidence="5" type="ORF">N7492_001371</name>
</gene>
<dbReference type="InterPro" id="IPR052982">
    <property type="entry name" value="SRP1/TIP1-like"/>
</dbReference>
<evidence type="ECO:0000259" key="4">
    <source>
        <dbReference type="Pfam" id="PF10342"/>
    </source>
</evidence>
<feature type="signal peptide" evidence="3">
    <location>
        <begin position="1"/>
        <end position="19"/>
    </location>
</feature>
<dbReference type="PANTHER" id="PTHR40633:SF6">
    <property type="entry name" value="MATRIX PROTEIN, PUTATIVE (AFU_ORTHOLOGUE AFUA_8G05410)-RELATED"/>
    <property type="match status" value="1"/>
</dbReference>
<dbReference type="OrthoDB" id="5589325at2759"/>
<comment type="caution">
    <text evidence="5">The sequence shown here is derived from an EMBL/GenBank/DDBJ whole genome shotgun (WGS) entry which is preliminary data.</text>
</comment>
<proteinExistence type="predicted"/>
<feature type="domain" description="Yeast cell wall synthesis Kre9/Knh1-like N-terminal" evidence="4">
    <location>
        <begin position="31"/>
        <end position="104"/>
    </location>
</feature>
<accession>A0A9W9IS97</accession>
<evidence type="ECO:0000313" key="6">
    <source>
        <dbReference type="Proteomes" id="UP001146351"/>
    </source>
</evidence>
<evidence type="ECO:0000313" key="5">
    <source>
        <dbReference type="EMBL" id="KAJ5183755.1"/>
    </source>
</evidence>
<evidence type="ECO:0000256" key="2">
    <source>
        <dbReference type="SAM" id="MobiDB-lite"/>
    </source>
</evidence>
<sequence length="225" mass="22830">MRFTSVLAVSASLLAVGYAADPLAFNSWPKDIQAGKPVTLTWSGADPHEPVTLTLKKGAAGNLDDVEIITDEAKDGTFTWTPGDNVKDGNYAFQVSQKGQKNYSGLLKAAPAPDNSQSASDASASTTGTTASATQATDMTQTTDARTSSKPLISSSSAATPSSSPASTTVVSSTVSAAGPFMTNTGILNGKEASTTGGMQNGAALAKYSTELALGAVAAFIYLGY</sequence>
<keyword evidence="6" id="KW-1185">Reference proteome</keyword>
<feature type="chain" id="PRO_5040919840" description="Yeast cell wall synthesis Kre9/Knh1-like N-terminal domain-containing protein" evidence="3">
    <location>
        <begin position="20"/>
        <end position="225"/>
    </location>
</feature>
<dbReference type="PANTHER" id="PTHR40633">
    <property type="entry name" value="MATRIX PROTEIN, PUTATIVE (AFU_ORTHOLOGUE AFUA_8G05410)-RELATED"/>
    <property type="match status" value="1"/>
</dbReference>
<keyword evidence="1 3" id="KW-0732">Signal</keyword>
<reference evidence="5" key="2">
    <citation type="journal article" date="2023" name="IMA Fungus">
        <title>Comparative genomic study of the Penicillium genus elucidates a diverse pangenome and 15 lateral gene transfer events.</title>
        <authorList>
            <person name="Petersen C."/>
            <person name="Sorensen T."/>
            <person name="Nielsen M.R."/>
            <person name="Sondergaard T.E."/>
            <person name="Sorensen J.L."/>
            <person name="Fitzpatrick D.A."/>
            <person name="Frisvad J.C."/>
            <person name="Nielsen K.L."/>
        </authorList>
    </citation>
    <scope>NUCLEOTIDE SEQUENCE</scope>
    <source>
        <strain evidence="5">IBT 21917</strain>
    </source>
</reference>
<reference evidence="5" key="1">
    <citation type="submission" date="2022-11" db="EMBL/GenBank/DDBJ databases">
        <authorList>
            <person name="Petersen C."/>
        </authorList>
    </citation>
    <scope>NUCLEOTIDE SEQUENCE</scope>
    <source>
        <strain evidence="5">IBT 21917</strain>
    </source>
</reference>
<organism evidence="5 6">
    <name type="scientific">Penicillium capsulatum</name>
    <dbReference type="NCBI Taxonomy" id="69766"/>
    <lineage>
        <taxon>Eukaryota</taxon>
        <taxon>Fungi</taxon>
        <taxon>Dikarya</taxon>
        <taxon>Ascomycota</taxon>
        <taxon>Pezizomycotina</taxon>
        <taxon>Eurotiomycetes</taxon>
        <taxon>Eurotiomycetidae</taxon>
        <taxon>Eurotiales</taxon>
        <taxon>Aspergillaceae</taxon>
        <taxon>Penicillium</taxon>
    </lineage>
</organism>
<feature type="compositionally biased region" description="Low complexity" evidence="2">
    <location>
        <begin position="109"/>
        <end position="168"/>
    </location>
</feature>
<dbReference type="InterPro" id="IPR018466">
    <property type="entry name" value="Kre9/Knh1-like_N"/>
</dbReference>